<feature type="domain" description="HTH araC/xylS-type" evidence="4">
    <location>
        <begin position="183"/>
        <end position="281"/>
    </location>
</feature>
<dbReference type="SMART" id="SM00342">
    <property type="entry name" value="HTH_ARAC"/>
    <property type="match status" value="1"/>
</dbReference>
<sequence length="283" mass="31178">MLASSAGRGWSTIAAELRSHPAGRIVSVAQQSVEIVIAVCGADDGFVIRTGAGRRQQARPTSGTIWLAPIGIGDEEITITAPIPEALHLYLPARQFNLLADRYNLAGSPVHAIQYRGGLNDELIRQIGLSVLTEMMRETSTGRMFAEVSSLMLAARLAHDYADSSALDPGPGRSHRLDNARLRRVLDHIERHLEDEIVVAGLAEMAHLSTFHFTRMFTAAIGIPPYRYVSRRRLENAMAMLAVGRLPLSEIAHRSRFSSQASFSRAFRRATGMPPGEYRRLVR</sequence>
<dbReference type="PANTHER" id="PTHR46796">
    <property type="entry name" value="HTH-TYPE TRANSCRIPTIONAL ACTIVATOR RHAS-RELATED"/>
    <property type="match status" value="1"/>
</dbReference>
<protein>
    <submittedName>
        <fullName evidence="5">AraC family transcriptional regulator</fullName>
    </submittedName>
</protein>
<proteinExistence type="predicted"/>
<keyword evidence="2" id="KW-0238">DNA-binding</keyword>
<reference evidence="5 6" key="1">
    <citation type="submission" date="2023-07" db="EMBL/GenBank/DDBJ databases">
        <title>Sorghum-associated microbial communities from plants grown in Nebraska, USA.</title>
        <authorList>
            <person name="Schachtman D."/>
        </authorList>
    </citation>
    <scope>NUCLEOTIDE SEQUENCE [LARGE SCALE GENOMIC DNA]</scope>
    <source>
        <strain evidence="5 6">584</strain>
    </source>
</reference>
<dbReference type="InterPro" id="IPR018062">
    <property type="entry name" value="HTH_AraC-typ_CS"/>
</dbReference>
<dbReference type="InterPro" id="IPR018060">
    <property type="entry name" value="HTH_AraC"/>
</dbReference>
<gene>
    <name evidence="5" type="ORF">E9232_004271</name>
</gene>
<dbReference type="EMBL" id="JAVDPW010000007">
    <property type="protein sequence ID" value="MDR6291737.1"/>
    <property type="molecule type" value="Genomic_DNA"/>
</dbReference>
<dbReference type="PANTHER" id="PTHR46796:SF6">
    <property type="entry name" value="ARAC SUBFAMILY"/>
    <property type="match status" value="1"/>
</dbReference>
<dbReference type="PRINTS" id="PR00032">
    <property type="entry name" value="HTHARAC"/>
</dbReference>
<keyword evidence="6" id="KW-1185">Reference proteome</keyword>
<comment type="caution">
    <text evidence="5">The sequence shown here is derived from an EMBL/GenBank/DDBJ whole genome shotgun (WGS) entry which is preliminary data.</text>
</comment>
<organism evidence="5 6">
    <name type="scientific">Inquilinus ginsengisoli</name>
    <dbReference type="NCBI Taxonomy" id="363840"/>
    <lineage>
        <taxon>Bacteria</taxon>
        <taxon>Pseudomonadati</taxon>
        <taxon>Pseudomonadota</taxon>
        <taxon>Alphaproteobacteria</taxon>
        <taxon>Rhodospirillales</taxon>
        <taxon>Rhodospirillaceae</taxon>
        <taxon>Inquilinus</taxon>
    </lineage>
</organism>
<dbReference type="InterPro" id="IPR020449">
    <property type="entry name" value="Tscrpt_reg_AraC-type_HTH"/>
</dbReference>
<dbReference type="SUPFAM" id="SSF46689">
    <property type="entry name" value="Homeodomain-like"/>
    <property type="match status" value="2"/>
</dbReference>
<name>A0ABU1JSY2_9PROT</name>
<dbReference type="Proteomes" id="UP001262410">
    <property type="component" value="Unassembled WGS sequence"/>
</dbReference>
<evidence type="ECO:0000313" key="6">
    <source>
        <dbReference type="Proteomes" id="UP001262410"/>
    </source>
</evidence>
<evidence type="ECO:0000256" key="3">
    <source>
        <dbReference type="ARBA" id="ARBA00023163"/>
    </source>
</evidence>
<accession>A0ABU1JSY2</accession>
<dbReference type="Pfam" id="PF12833">
    <property type="entry name" value="HTH_18"/>
    <property type="match status" value="1"/>
</dbReference>
<keyword evidence="1" id="KW-0805">Transcription regulation</keyword>
<dbReference type="InterPro" id="IPR050204">
    <property type="entry name" value="AraC_XylS_family_regulators"/>
</dbReference>
<dbReference type="Gene3D" id="1.10.10.60">
    <property type="entry name" value="Homeodomain-like"/>
    <property type="match status" value="2"/>
</dbReference>
<keyword evidence="3" id="KW-0804">Transcription</keyword>
<evidence type="ECO:0000256" key="1">
    <source>
        <dbReference type="ARBA" id="ARBA00023015"/>
    </source>
</evidence>
<dbReference type="PROSITE" id="PS01124">
    <property type="entry name" value="HTH_ARAC_FAMILY_2"/>
    <property type="match status" value="1"/>
</dbReference>
<evidence type="ECO:0000256" key="2">
    <source>
        <dbReference type="ARBA" id="ARBA00023125"/>
    </source>
</evidence>
<evidence type="ECO:0000313" key="5">
    <source>
        <dbReference type="EMBL" id="MDR6291737.1"/>
    </source>
</evidence>
<dbReference type="RefSeq" id="WP_309797203.1">
    <property type="nucleotide sequence ID" value="NZ_JAVDPW010000007.1"/>
</dbReference>
<dbReference type="PROSITE" id="PS00041">
    <property type="entry name" value="HTH_ARAC_FAMILY_1"/>
    <property type="match status" value="1"/>
</dbReference>
<evidence type="ECO:0000259" key="4">
    <source>
        <dbReference type="PROSITE" id="PS01124"/>
    </source>
</evidence>
<dbReference type="InterPro" id="IPR009057">
    <property type="entry name" value="Homeodomain-like_sf"/>
</dbReference>